<dbReference type="STRING" id="490899.DKAM_0311"/>
<dbReference type="GeneID" id="7171722"/>
<dbReference type="InterPro" id="IPR029063">
    <property type="entry name" value="SAM-dependent_MTases_sf"/>
</dbReference>
<gene>
    <name evidence="1" type="ordered locus">DKAM_0311</name>
</gene>
<dbReference type="RefSeq" id="WP_012607979.1">
    <property type="nucleotide sequence ID" value="NC_011766.1"/>
</dbReference>
<dbReference type="SUPFAM" id="SSF53335">
    <property type="entry name" value="S-adenosyl-L-methionine-dependent methyltransferases"/>
    <property type="match status" value="1"/>
</dbReference>
<dbReference type="Gene3D" id="3.40.50.150">
    <property type="entry name" value="Vaccinia Virus protein VP39"/>
    <property type="match status" value="1"/>
</dbReference>
<accession>B8D3F6</accession>
<dbReference type="Proteomes" id="UP000006903">
    <property type="component" value="Chromosome"/>
</dbReference>
<dbReference type="HOGENOM" id="CLU_1425037_0_0_2"/>
<name>B8D3F6_DESA1</name>
<dbReference type="Pfam" id="PF13489">
    <property type="entry name" value="Methyltransf_23"/>
    <property type="match status" value="1"/>
</dbReference>
<dbReference type="eggNOG" id="arCOG01773">
    <property type="taxonomic scope" value="Archaea"/>
</dbReference>
<protein>
    <recommendedName>
        <fullName evidence="3">Methyltransferase type 11</fullName>
    </recommendedName>
</protein>
<proteinExistence type="predicted"/>
<dbReference type="AlphaFoldDB" id="B8D3F6"/>
<sequence length="190" mass="21109">MQSELYAERYFQRRRAKVDASEWLDIELALKVAGVRKRVHRILDVGGGTGELARWLRGRGWLADYCDPHAPGAPPCSLPSDVPQADAYVLQHVLEHVEDPYGAVASLLDRRPLAVVAVLPGHFVEDETHVCNHFRPSALPAYRGLWGGSEDVLPRAAGRRGCLPRLPDRVDRGQNVAPQTLGSRLRVRRG</sequence>
<reference evidence="1 2" key="1">
    <citation type="journal article" date="2009" name="J. Bacteriol.">
        <title>Complete genome sequence of the anaerobic, protein-degrading hyperthermophilic crenarchaeon Desulfurococcus kamchatkensis.</title>
        <authorList>
            <person name="Ravin N.V."/>
            <person name="Mardanov A.V."/>
            <person name="Beletsky A.V."/>
            <person name="Kublanov I.V."/>
            <person name="Kolganova T.V."/>
            <person name="Lebedinsky A.V."/>
            <person name="Chernyh N.A."/>
            <person name="Bonch-Osmolovskaya E.A."/>
            <person name="Skryabin K.G."/>
        </authorList>
    </citation>
    <scope>NUCLEOTIDE SEQUENCE [LARGE SCALE GENOMIC DNA]</scope>
    <source>
        <strain evidence="2">DSM 18924 / JCM 16383 / VKM B-2413 / 1221n</strain>
    </source>
</reference>
<evidence type="ECO:0000313" key="2">
    <source>
        <dbReference type="Proteomes" id="UP000006903"/>
    </source>
</evidence>
<organism evidence="1 2">
    <name type="scientific">Desulfurococcus amylolyticus (strain DSM 18924 / JCM 16383 / VKM B-2413 / 1221n)</name>
    <name type="common">Desulfurococcus kamchatkensis</name>
    <dbReference type="NCBI Taxonomy" id="490899"/>
    <lineage>
        <taxon>Archaea</taxon>
        <taxon>Thermoproteota</taxon>
        <taxon>Thermoprotei</taxon>
        <taxon>Desulfurococcales</taxon>
        <taxon>Desulfurococcaceae</taxon>
        <taxon>Desulfurococcus</taxon>
    </lineage>
</organism>
<evidence type="ECO:0000313" key="1">
    <source>
        <dbReference type="EMBL" id="ACL10637.1"/>
    </source>
</evidence>
<dbReference type="EMBL" id="CP001140">
    <property type="protein sequence ID" value="ACL10637.1"/>
    <property type="molecule type" value="Genomic_DNA"/>
</dbReference>
<evidence type="ECO:0008006" key="3">
    <source>
        <dbReference type="Google" id="ProtNLM"/>
    </source>
</evidence>
<dbReference type="KEGG" id="dka:DKAM_0311"/>